<organism evidence="1 2">
    <name type="scientific">Dibothriocephalus latus</name>
    <name type="common">Fish tapeworm</name>
    <name type="synonym">Diphyllobothrium latum</name>
    <dbReference type="NCBI Taxonomy" id="60516"/>
    <lineage>
        <taxon>Eukaryota</taxon>
        <taxon>Metazoa</taxon>
        <taxon>Spiralia</taxon>
        <taxon>Lophotrochozoa</taxon>
        <taxon>Platyhelminthes</taxon>
        <taxon>Cestoda</taxon>
        <taxon>Eucestoda</taxon>
        <taxon>Diphyllobothriidea</taxon>
        <taxon>Diphyllobothriidae</taxon>
        <taxon>Dibothriocephalus</taxon>
    </lineage>
</organism>
<name>A0A3P7LKT3_DIBLA</name>
<proteinExistence type="predicted"/>
<accession>A0A3P7LKT3</accession>
<dbReference type="AlphaFoldDB" id="A0A3P7LKT3"/>
<reference evidence="1 2" key="1">
    <citation type="submission" date="2018-11" db="EMBL/GenBank/DDBJ databases">
        <authorList>
            <consortium name="Pathogen Informatics"/>
        </authorList>
    </citation>
    <scope>NUCLEOTIDE SEQUENCE [LARGE SCALE GENOMIC DNA]</scope>
</reference>
<evidence type="ECO:0000313" key="2">
    <source>
        <dbReference type="Proteomes" id="UP000281553"/>
    </source>
</evidence>
<sequence>MFSGFTAVDLVVVMNLQHQSTSQHPAEGGPTEPSVDELKVIISRLVERVTTNAKDLGDLVENATTPGSPATSHEFSQIQCLSTTVQDDFQKLRGLQAEYEHLVNANGSSDVDPLLMDLYVVLSDVDAVLAFSKAFLETSASALHPEGAHDPAIGADTVAARGQAVSGEHESTARVGSGTRLRLGSTVLSTSTDSDARVQVSVDLHSALSRIASFLLLMRSNSGA</sequence>
<dbReference type="Proteomes" id="UP000281553">
    <property type="component" value="Unassembled WGS sequence"/>
</dbReference>
<dbReference type="EMBL" id="UYRU01068148">
    <property type="protein sequence ID" value="VDN17394.1"/>
    <property type="molecule type" value="Genomic_DNA"/>
</dbReference>
<keyword evidence="2" id="KW-1185">Reference proteome</keyword>
<protein>
    <submittedName>
        <fullName evidence="1">Uncharacterized protein</fullName>
    </submittedName>
</protein>
<gene>
    <name evidence="1" type="ORF">DILT_LOCUS12917</name>
</gene>
<evidence type="ECO:0000313" key="1">
    <source>
        <dbReference type="EMBL" id="VDN17394.1"/>
    </source>
</evidence>